<feature type="region of interest" description="Disordered" evidence="1">
    <location>
        <begin position="28"/>
        <end position="53"/>
    </location>
</feature>
<evidence type="ECO:0000313" key="2">
    <source>
        <dbReference type="EMBL" id="OAM90801.1"/>
    </source>
</evidence>
<dbReference type="AlphaFoldDB" id="A0A178IM91"/>
<evidence type="ECO:0000256" key="1">
    <source>
        <dbReference type="SAM" id="MobiDB-lite"/>
    </source>
</evidence>
<proteinExistence type="predicted"/>
<dbReference type="Proteomes" id="UP000078486">
    <property type="component" value="Unassembled WGS sequence"/>
</dbReference>
<evidence type="ECO:0000313" key="3">
    <source>
        <dbReference type="Proteomes" id="UP000078486"/>
    </source>
</evidence>
<protein>
    <submittedName>
        <fullName evidence="2">Uncharacterized protein</fullName>
    </submittedName>
</protein>
<organism evidence="2 3">
    <name type="scientific">Termitidicoccus mucosus</name>
    <dbReference type="NCBI Taxonomy" id="1184151"/>
    <lineage>
        <taxon>Bacteria</taxon>
        <taxon>Pseudomonadati</taxon>
        <taxon>Verrucomicrobiota</taxon>
        <taxon>Opitutia</taxon>
        <taxon>Opitutales</taxon>
        <taxon>Opitutaceae</taxon>
        <taxon>Termitidicoccus</taxon>
    </lineage>
</organism>
<sequence>MKSDADVPMPLESYQFPMITILSMEDRAPARPSPKNVASDRDGLAGARPSKVQSISQVELDDWKMRGAVFSGNRG</sequence>
<accession>A0A178IM91</accession>
<reference evidence="2 3" key="1">
    <citation type="submission" date="2016-01" db="EMBL/GenBank/DDBJ databases">
        <title>High potential of lignocellulose degradation of a new Verrucomicrobia species.</title>
        <authorList>
            <person name="Wang Y."/>
            <person name="Shi Y."/>
            <person name="Qiu Z."/>
            <person name="Liu S."/>
            <person name="Yang H."/>
        </authorList>
    </citation>
    <scope>NUCLEOTIDE SEQUENCE [LARGE SCALE GENOMIC DNA]</scope>
    <source>
        <strain evidence="2 3">TSB47</strain>
    </source>
</reference>
<keyword evidence="3" id="KW-1185">Reference proteome</keyword>
<dbReference type="EMBL" id="LRRQ01000048">
    <property type="protein sequence ID" value="OAM90801.1"/>
    <property type="molecule type" value="Genomic_DNA"/>
</dbReference>
<gene>
    <name evidence="2" type="ORF">AW736_06340</name>
</gene>
<name>A0A178IM91_9BACT</name>
<comment type="caution">
    <text evidence="2">The sequence shown here is derived from an EMBL/GenBank/DDBJ whole genome shotgun (WGS) entry which is preliminary data.</text>
</comment>